<evidence type="ECO:0000313" key="3">
    <source>
        <dbReference type="Proteomes" id="UP000064715"/>
    </source>
</evidence>
<dbReference type="OrthoDB" id="6630552at2"/>
<organism evidence="2 3">
    <name type="scientific">Enterobacter genomosp. O</name>
    <dbReference type="NCBI Taxonomy" id="2364150"/>
    <lineage>
        <taxon>Bacteria</taxon>
        <taxon>Pseudomonadati</taxon>
        <taxon>Pseudomonadota</taxon>
        <taxon>Gammaproteobacteria</taxon>
        <taxon>Enterobacterales</taxon>
        <taxon>Enterobacteriaceae</taxon>
        <taxon>Enterobacter</taxon>
        <taxon>Enterobacter cloacae complex</taxon>
        <taxon>Enterobacter cloacae complex clade O</taxon>
    </lineage>
</organism>
<accession>A0A0X4ESU1</accession>
<dbReference type="EMBL" id="LRCR01000010">
    <property type="protein sequence ID" value="KUQ84766.1"/>
    <property type="molecule type" value="Genomic_DNA"/>
</dbReference>
<proteinExistence type="predicted"/>
<feature type="chain" id="PRO_5007060561" evidence="1">
    <location>
        <begin position="23"/>
        <end position="132"/>
    </location>
</feature>
<keyword evidence="3" id="KW-1185">Reference proteome</keyword>
<name>A0A0X4ESU1_9ENTR</name>
<dbReference type="Proteomes" id="UP000064715">
    <property type="component" value="Unassembled WGS sequence"/>
</dbReference>
<protein>
    <submittedName>
        <fullName evidence="2">Uncharacterized protein</fullName>
    </submittedName>
</protein>
<evidence type="ECO:0000256" key="1">
    <source>
        <dbReference type="SAM" id="SignalP"/>
    </source>
</evidence>
<keyword evidence="1" id="KW-0732">Signal</keyword>
<dbReference type="RefSeq" id="WP_059310841.1">
    <property type="nucleotide sequence ID" value="NZ_LRCR01000010.1"/>
</dbReference>
<gene>
    <name evidence="2" type="ORF">AWI28_14865</name>
</gene>
<reference evidence="3" key="1">
    <citation type="submission" date="2016-01" db="EMBL/GenBank/DDBJ databases">
        <title>WGS of SAMN04407783.</title>
        <authorList>
            <person name="Adams M."/>
            <person name="Sutton G."/>
            <person name="Nelson K."/>
            <person name="Thaden J."/>
            <person name="Fowler V."/>
            <person name="Mccorrison J."/>
            <person name="Sanka R."/>
            <person name="Brinkac L."/>
            <person name="Nierman W."/>
        </authorList>
    </citation>
    <scope>NUCLEOTIDE SEQUENCE [LARGE SCALE GENOMIC DNA]</scope>
    <source>
        <strain evidence="3">GN04363</strain>
    </source>
</reference>
<dbReference type="AlphaFoldDB" id="A0A0X4ESU1"/>
<comment type="caution">
    <text evidence="2">The sequence shown here is derived from an EMBL/GenBank/DDBJ whole genome shotgun (WGS) entry which is preliminary data.</text>
</comment>
<evidence type="ECO:0000313" key="2">
    <source>
        <dbReference type="EMBL" id="KUQ84766.1"/>
    </source>
</evidence>
<feature type="signal peptide" evidence="1">
    <location>
        <begin position="1"/>
        <end position="22"/>
    </location>
</feature>
<sequence length="132" mass="13996">MKRTAAILLIAFSLALPGAANAAAVAAIFTAVNTALAAAEAEEANNSTQLEALEREAVTLPDAWKAYQQVSGTLPEGATIELQNRYRSLAVALVLKAAMACSPDALRLLERNDVIEFRVLRPSLVSACRTTK</sequence>